<dbReference type="Proteomes" id="UP001276854">
    <property type="component" value="Unassembled WGS sequence"/>
</dbReference>
<sequence>MTSKEIIKEIIGPVLRPIGFVSGENIDSCWFVRKFKNSKGETARQVVEFNSKVWEKKLFMVIHCYSGRNSSYQTSDFVPDSRDEGITYSSIREYRQAVKTYAEILNVYGPDFFEKIAQPPVDNDYFREEDDFRLFEKHELLAKKFATEHHLDLSEITTEDAVNIIKKMILEKQGESFENCRDLILELSAFYGCVLKKRHRCIWVMHNCRTHFTCTLDSSSKTIPSRYVHNDIHVAWKNGVDRLDSLII</sequence>
<proteinExistence type="predicted"/>
<organism evidence="1 2">
    <name type="scientific">Clostridium boliviensis</name>
    <dbReference type="NCBI Taxonomy" id="318465"/>
    <lineage>
        <taxon>Bacteria</taxon>
        <taxon>Bacillati</taxon>
        <taxon>Bacillota</taxon>
        <taxon>Clostridia</taxon>
        <taxon>Eubacteriales</taxon>
        <taxon>Clostridiaceae</taxon>
        <taxon>Clostridium</taxon>
    </lineage>
</organism>
<dbReference type="RefSeq" id="WP_318063687.1">
    <property type="nucleotide sequence ID" value="NZ_JAWONS010000109.1"/>
</dbReference>
<evidence type="ECO:0000313" key="1">
    <source>
        <dbReference type="EMBL" id="MDW2797438.1"/>
    </source>
</evidence>
<evidence type="ECO:0000313" key="2">
    <source>
        <dbReference type="Proteomes" id="UP001276854"/>
    </source>
</evidence>
<protein>
    <submittedName>
        <fullName evidence="1">Uncharacterized protein</fullName>
    </submittedName>
</protein>
<dbReference type="EMBL" id="JAWONS010000109">
    <property type="protein sequence ID" value="MDW2797438.1"/>
    <property type="molecule type" value="Genomic_DNA"/>
</dbReference>
<keyword evidence="2" id="KW-1185">Reference proteome</keyword>
<accession>A0ABU4GIK6</accession>
<name>A0ABU4GIK6_9CLOT</name>
<gene>
    <name evidence="1" type="ORF">RZO55_07595</name>
</gene>
<reference evidence="1 2" key="1">
    <citation type="submission" date="2023-10" db="EMBL/GenBank/DDBJ databases">
        <title>A novel Glycoside Hydrolase 43-Like Enzyme from Clostrdium boliviensis is an Endo-xylanase, and a Candidate for Xylooligosaccharides Production from Different Xylan Substrates.</title>
        <authorList>
            <person name="Alvarez M.T."/>
            <person name="Rocabado-Villegas L.R."/>
            <person name="Salas-Veizaga D.M."/>
            <person name="Linares-Pasten J.A."/>
            <person name="Gudmundsdottir E.E."/>
            <person name="Hreggvidsson G.O."/>
            <person name="Adlercreutz P."/>
            <person name="Nordberg Karlsson E."/>
        </authorList>
    </citation>
    <scope>NUCLEOTIDE SEQUENCE [LARGE SCALE GENOMIC DNA]</scope>
    <source>
        <strain evidence="1 2">E-1</strain>
    </source>
</reference>
<comment type="caution">
    <text evidence="1">The sequence shown here is derived from an EMBL/GenBank/DDBJ whole genome shotgun (WGS) entry which is preliminary data.</text>
</comment>